<dbReference type="InterPro" id="IPR013749">
    <property type="entry name" value="PM/HMP-P_kinase-1"/>
</dbReference>
<dbReference type="PANTHER" id="PTHR20858">
    <property type="entry name" value="PHOSPHOMETHYLPYRIMIDINE KINASE"/>
    <property type="match status" value="1"/>
</dbReference>
<accession>A0ABW1KCW1</accession>
<keyword evidence="8" id="KW-1185">Reference proteome</keyword>
<evidence type="ECO:0000256" key="4">
    <source>
        <dbReference type="ARBA" id="ARBA00004769"/>
    </source>
</evidence>
<proteinExistence type="predicted"/>
<evidence type="ECO:0000313" key="8">
    <source>
        <dbReference type="Proteomes" id="UP001596203"/>
    </source>
</evidence>
<reference evidence="8" key="1">
    <citation type="journal article" date="2019" name="Int. J. Syst. Evol. Microbiol.">
        <title>The Global Catalogue of Microorganisms (GCM) 10K type strain sequencing project: providing services to taxonomists for standard genome sequencing and annotation.</title>
        <authorList>
            <consortium name="The Broad Institute Genomics Platform"/>
            <consortium name="The Broad Institute Genome Sequencing Center for Infectious Disease"/>
            <person name="Wu L."/>
            <person name="Ma J."/>
        </authorList>
    </citation>
    <scope>NUCLEOTIDE SEQUENCE [LARGE SCALE GENOMIC DNA]</scope>
    <source>
        <strain evidence="8">ZS-35-S2</strain>
    </source>
</reference>
<evidence type="ECO:0000313" key="7">
    <source>
        <dbReference type="EMBL" id="MFC6019622.1"/>
    </source>
</evidence>
<protein>
    <submittedName>
        <fullName evidence="7">Bifunctional hydroxymethylpyrimidine kinase/phosphomethylpyrimidine kinase</fullName>
        <ecNumber evidence="7">2.7.1.49</ecNumber>
        <ecNumber evidence="7">2.7.4.7</ecNumber>
    </submittedName>
</protein>
<dbReference type="EC" id="2.7.1.49" evidence="7"/>
<dbReference type="Gene3D" id="3.40.1190.20">
    <property type="match status" value="1"/>
</dbReference>
<evidence type="ECO:0000259" key="6">
    <source>
        <dbReference type="Pfam" id="PF08543"/>
    </source>
</evidence>
<dbReference type="InterPro" id="IPR004399">
    <property type="entry name" value="HMP/HMP-P_kinase_dom"/>
</dbReference>
<dbReference type="Pfam" id="PF08543">
    <property type="entry name" value="Phos_pyr_kin"/>
    <property type="match status" value="1"/>
</dbReference>
<feature type="domain" description="Pyridoxamine kinase/Phosphomethylpyrimidine kinase" evidence="6">
    <location>
        <begin position="13"/>
        <end position="259"/>
    </location>
</feature>
<organism evidence="7 8">
    <name type="scientific">Plantactinospora solaniradicis</name>
    <dbReference type="NCBI Taxonomy" id="1723736"/>
    <lineage>
        <taxon>Bacteria</taxon>
        <taxon>Bacillati</taxon>
        <taxon>Actinomycetota</taxon>
        <taxon>Actinomycetes</taxon>
        <taxon>Micromonosporales</taxon>
        <taxon>Micromonosporaceae</taxon>
        <taxon>Plantactinospora</taxon>
    </lineage>
</organism>
<comment type="catalytic activity">
    <reaction evidence="2">
        <text>4-amino-2-methyl-5-(phosphooxymethyl)pyrimidine + ATP = 4-amino-2-methyl-5-(diphosphooxymethyl)pyrimidine + ADP</text>
        <dbReference type="Rhea" id="RHEA:19893"/>
        <dbReference type="ChEBI" id="CHEBI:30616"/>
        <dbReference type="ChEBI" id="CHEBI:57841"/>
        <dbReference type="ChEBI" id="CHEBI:58354"/>
        <dbReference type="ChEBI" id="CHEBI:456216"/>
        <dbReference type="EC" id="2.7.4.7"/>
    </reaction>
</comment>
<dbReference type="Proteomes" id="UP001596203">
    <property type="component" value="Unassembled WGS sequence"/>
</dbReference>
<evidence type="ECO:0000256" key="3">
    <source>
        <dbReference type="ARBA" id="ARBA00003848"/>
    </source>
</evidence>
<comment type="caution">
    <text evidence="7">The sequence shown here is derived from an EMBL/GenBank/DDBJ whole genome shotgun (WGS) entry which is preliminary data.</text>
</comment>
<evidence type="ECO:0000256" key="5">
    <source>
        <dbReference type="ARBA" id="ARBA00022977"/>
    </source>
</evidence>
<dbReference type="NCBIfam" id="TIGR00097">
    <property type="entry name" value="HMP-P_kinase"/>
    <property type="match status" value="1"/>
</dbReference>
<dbReference type="CDD" id="cd01169">
    <property type="entry name" value="HMPP_kinase"/>
    <property type="match status" value="1"/>
</dbReference>
<evidence type="ECO:0000256" key="2">
    <source>
        <dbReference type="ARBA" id="ARBA00000565"/>
    </source>
</evidence>
<keyword evidence="5" id="KW-0784">Thiamine biosynthesis</keyword>
<dbReference type="EMBL" id="JBHSPR010000020">
    <property type="protein sequence ID" value="MFC6019622.1"/>
    <property type="molecule type" value="Genomic_DNA"/>
</dbReference>
<comment type="function">
    <text evidence="3">Catalyzes the phosphorylation of hydroxymethylpyrimidine phosphate (HMP-P) to HMP-PP, and of HMP to HMP-P.</text>
</comment>
<dbReference type="InterPro" id="IPR029056">
    <property type="entry name" value="Ribokinase-like"/>
</dbReference>
<dbReference type="GO" id="GO:0008902">
    <property type="term" value="F:hydroxymethylpyrimidine kinase activity"/>
    <property type="evidence" value="ECO:0007669"/>
    <property type="project" value="UniProtKB-EC"/>
</dbReference>
<sequence length="272" mass="27558">MTPPVVLTVAGSDSGAGAGIQADLKVFAAMRLYGTSVITAITAQNTRDVRAIFPVPAQMVTEQLTALADDLPPIAVKTGMLGSTAVADAVSVAARSGMLPNLVVDPVLVSTSGRRLGVVNAIERLLPYAMVATPNRAEASAILGWTVSTADDMAKAAGQLAATGSRYVVVTGGDADAESSADGAVDALWTGAEVQLLRGPWVDTRNTHGTGCSFSAAIAGRLALGDAVPDAVAFAKKYVARALLGAQNWELGGGHGPLDHHGWSGGDGRGSD</sequence>
<evidence type="ECO:0000256" key="1">
    <source>
        <dbReference type="ARBA" id="ARBA00000151"/>
    </source>
</evidence>
<dbReference type="RefSeq" id="WP_377425750.1">
    <property type="nucleotide sequence ID" value="NZ_JBHSPR010000020.1"/>
</dbReference>
<dbReference type="PANTHER" id="PTHR20858:SF17">
    <property type="entry name" value="HYDROXYMETHYLPYRIMIDINE_PHOSPHOMETHYLPYRIMIDINE KINASE THI20-RELATED"/>
    <property type="match status" value="1"/>
</dbReference>
<dbReference type="EC" id="2.7.4.7" evidence="7"/>
<dbReference type="SUPFAM" id="SSF53613">
    <property type="entry name" value="Ribokinase-like"/>
    <property type="match status" value="1"/>
</dbReference>
<dbReference type="GO" id="GO:0008972">
    <property type="term" value="F:phosphomethylpyrimidine kinase activity"/>
    <property type="evidence" value="ECO:0007669"/>
    <property type="project" value="UniProtKB-EC"/>
</dbReference>
<comment type="catalytic activity">
    <reaction evidence="1">
        <text>4-amino-5-hydroxymethyl-2-methylpyrimidine + ATP = 4-amino-2-methyl-5-(phosphooxymethyl)pyrimidine + ADP + H(+)</text>
        <dbReference type="Rhea" id="RHEA:23096"/>
        <dbReference type="ChEBI" id="CHEBI:15378"/>
        <dbReference type="ChEBI" id="CHEBI:16892"/>
        <dbReference type="ChEBI" id="CHEBI:30616"/>
        <dbReference type="ChEBI" id="CHEBI:58354"/>
        <dbReference type="ChEBI" id="CHEBI:456216"/>
        <dbReference type="EC" id="2.7.1.49"/>
    </reaction>
</comment>
<name>A0ABW1KCW1_9ACTN</name>
<gene>
    <name evidence="7" type="primary">thiD</name>
    <name evidence="7" type="ORF">ACFP2T_25855</name>
</gene>
<keyword evidence="7" id="KW-0808">Transferase</keyword>
<comment type="pathway">
    <text evidence="4">Cofactor biosynthesis; thiamine diphosphate biosynthesis; 4-amino-2-methyl-5-diphosphomethylpyrimidine from 5-amino-1-(5-phospho-D-ribosyl)imidazole: step 3/3.</text>
</comment>
<keyword evidence="7" id="KW-0418">Kinase</keyword>